<dbReference type="AlphaFoldDB" id="A0A0C4YQT4"/>
<gene>
    <name evidence="1" type="ORF">RR42_s1358</name>
</gene>
<evidence type="ECO:0000313" key="2">
    <source>
        <dbReference type="Proteomes" id="UP000031843"/>
    </source>
</evidence>
<dbReference type="STRING" id="68895.RR42_s1358"/>
<proteinExistence type="predicted"/>
<keyword evidence="2" id="KW-1185">Reference proteome</keyword>
<evidence type="ECO:0000313" key="1">
    <source>
        <dbReference type="EMBL" id="AJG22946.1"/>
    </source>
</evidence>
<organism evidence="1 2">
    <name type="scientific">Cupriavidus basilensis</name>
    <dbReference type="NCBI Taxonomy" id="68895"/>
    <lineage>
        <taxon>Bacteria</taxon>
        <taxon>Pseudomonadati</taxon>
        <taxon>Pseudomonadota</taxon>
        <taxon>Betaproteobacteria</taxon>
        <taxon>Burkholderiales</taxon>
        <taxon>Burkholderiaceae</taxon>
        <taxon>Cupriavidus</taxon>
    </lineage>
</organism>
<protein>
    <submittedName>
        <fullName evidence="1">Uncharacterized protein</fullName>
    </submittedName>
</protein>
<name>A0A0C4YQT4_9BURK</name>
<dbReference type="EMBL" id="CP010537">
    <property type="protein sequence ID" value="AJG22946.1"/>
    <property type="molecule type" value="Genomic_DNA"/>
</dbReference>
<dbReference type="Proteomes" id="UP000031843">
    <property type="component" value="Chromosome secondary"/>
</dbReference>
<sequence>MAARIGVRDRTLLHRRWHVDGATNWYTVYIKFRWKTSGTGRMSTAGSQKVPAVPVSARKRKGLHQIGWIP</sequence>
<dbReference type="KEGG" id="cbw:RR42_s1358"/>
<accession>A0A0C4YQT4</accession>
<reference evidence="1 2" key="1">
    <citation type="journal article" date="2015" name="Genome Announc.">
        <title>Complete Genome Sequence of Cupriavidus basilensis 4G11, Isolated from the Oak Ridge Field Research Center Site.</title>
        <authorList>
            <person name="Ray J."/>
            <person name="Waters R.J."/>
            <person name="Skerker J.M."/>
            <person name="Kuehl J.V."/>
            <person name="Price M.N."/>
            <person name="Huang J."/>
            <person name="Chakraborty R."/>
            <person name="Arkin A.P."/>
            <person name="Deutschbauer A."/>
        </authorList>
    </citation>
    <scope>NUCLEOTIDE SEQUENCE [LARGE SCALE GENOMIC DNA]</scope>
    <source>
        <strain evidence="1">4G11</strain>
    </source>
</reference>